<feature type="compositionally biased region" description="Gly residues" evidence="1">
    <location>
        <begin position="1681"/>
        <end position="1690"/>
    </location>
</feature>
<sequence>MAVVGLDASGGRDPIVASRVVELLHDTMGPDLKVLNWKTVESVSTILDGTTLTESGEFQVQGEDHSGVARIDLAIAGRTLIESGREGTLHRFAVDLTQIADGPHQLQVRLHDTLDNLSEYDIPIEVALAPPAPPTVALQGQVHRTNQPGQVLVVKGLAHSQAEISLNGTALGDLVPLDATGQAQVPLTLVEGDNLLSARLRHASRTQFSPSSTPLQVTLDTSIPDAPGNLQAVSRAQGVVQLSWAAVGNVAGYNLYAANQPFETAGDAGVTRLNSGLLTGLGHSHQTTEDGTYYYRVVAANSLGSESAPSVLRMAEADRTLPRVEAVEYESHGAVAADGRHGPGRIDVRLRMSEQLRNAPFFSLDVPQGGSIPVRLSQAANDSLDYQGSFDLSDAVPSGLLHARVSAYDPVGNEGTEIVEGKTLRVDTQGPDVQSLSLLPGHPVENLVADGQGRELHVVLRLNDEPEGMPQLTALLDEQPLGDALSLNRDAQSQPGAPVYTGRVRLPASAGAQGVQRLGFAYQARDDLGNLSERIQGRREFQVYQGDLPPLDIPQELVGRALSAGRVALAWREVDEASAYQVYRRGEAEEAFTALARVREQAFEDNLPQAGLPDGTYFYRVASVREHDGKEALSLPSEVVQVDVASKAPGAPRDLQVELTGAGISLRWLAPAEGVVAGYNLYRANVGQGQAIDVAGLTPLRKDIAERSALDSRPSESEHAYTVTALDAAGNESPPAASVYLNPALLPVSDLSIQLREGEAPQLSWEHGGSDVIGFNIYVDNAGERQKLNAELVTDKHYRDTSVVLPLVGERPYSVTAVDAQGMESVEHDIVLPALKTELRADQRFEKGVFNQIHYRVANGGGSDLQRLRLRVDVSSGGQVRQHLSGYFDVAAGAIAEVPVVVGGYPDLSASVPLSVEVLYAPLAGESVAIQRSESLAVDENTLLAQLLADEFTRGGEGNVRVRLENPSAVITELVTARGNGTQASDEMRLVLEDMDGNVLARKAVKAALGNGLVTVRDGRTVARVGALDALEAGPFGIAVPVDAPDQVRLRLEVDFLHHQTSMPGELTIGGLRSSRDLTLVDAPYRGELVSISPEQVQVGDKVTIQGRALRRTDDQPLADVELKLVLSVRGFERVMTVKTDTQGAFEYTHETVEGDSGEHLVSLVHPSIQERPQHGRFLVQGATYSPALVKAEFPRNYEQTVSIVVEAGQDTPLRNLRLEHVQPGGGGGLPKGMWVEHGAPLTLAARERGTLTLRVSGDNEAAESGLLDYRIVADGLSREIGQTRIQYRLVEARPMVKVSPTQVRTGLSRESEQVEQVTLSNSGLDVLRNVRLSLLNEQGGRAPDWVSLRTAERLGDLPAGASQLLAVAFRPGADVAERDHYFMLRLESDNHPTLDVPMSAAVTQSGKGGVIFQVEDIYTGTLDKEGQKILGLRGAKIKLQNRNVLSSEYSGATNERGQWLLEKIPAGEYSYRISAWDHEDLSGQLWIKPGVVADERVFLMNKLVNIEWSVDEMPLDDRYEINLDATFQTNLPTALVLIEPLVINLPAMRKGEVFQGELTLTNYGLIRADNVQANLPTGDARARIEYLRSVPSELESGDVVVVPYRVVALQNFDPDDVLKRGASCASSNYRGSVNYDSVCANGQVVPGRSGVAWHVSGKLSSCTGGCSSCEGGGVGIGGGGGGWGDGWGGIQKPTPLPGSKQCPPPPDCENDECGSGGNGGGL</sequence>
<evidence type="ECO:0000256" key="1">
    <source>
        <dbReference type="SAM" id="MobiDB-lite"/>
    </source>
</evidence>
<evidence type="ECO:0000313" key="3">
    <source>
        <dbReference type="EMBL" id="ANI12764.1"/>
    </source>
</evidence>
<reference evidence="3 4" key="1">
    <citation type="submission" date="2016-05" db="EMBL/GenBank/DDBJ databases">
        <title>Genome Sequence of Pseudomonas citronellolis Strain SJTE-3, an Estrogens and Persistent Organic Pollutants degradation strain.</title>
        <authorList>
            <person name="Liang R."/>
        </authorList>
    </citation>
    <scope>NUCLEOTIDE SEQUENCE [LARGE SCALE GENOMIC DNA]</scope>
    <source>
        <strain evidence="3 4">SJTE-3</strain>
    </source>
</reference>
<gene>
    <name evidence="3" type="ORF">A9C11_01670</name>
</gene>
<protein>
    <recommendedName>
        <fullName evidence="2">Fibronectin type-III domain-containing protein</fullName>
    </recommendedName>
</protein>
<dbReference type="InterPro" id="IPR013783">
    <property type="entry name" value="Ig-like_fold"/>
</dbReference>
<accession>A0A1A9K5G0</accession>
<feature type="domain" description="Fibronectin type-III" evidence="2">
    <location>
        <begin position="224"/>
        <end position="307"/>
    </location>
</feature>
<dbReference type="EMBL" id="CP015878">
    <property type="protein sequence ID" value="ANI12764.1"/>
    <property type="molecule type" value="Genomic_DNA"/>
</dbReference>
<dbReference type="InterPro" id="IPR003961">
    <property type="entry name" value="FN3_dom"/>
</dbReference>
<dbReference type="SMART" id="SM00060">
    <property type="entry name" value="FN3"/>
    <property type="match status" value="3"/>
</dbReference>
<evidence type="ECO:0000313" key="4">
    <source>
        <dbReference type="Proteomes" id="UP000077748"/>
    </source>
</evidence>
<organism evidence="3 4">
    <name type="scientific">Pseudomonas citronellolis</name>
    <dbReference type="NCBI Taxonomy" id="53408"/>
    <lineage>
        <taxon>Bacteria</taxon>
        <taxon>Pseudomonadati</taxon>
        <taxon>Pseudomonadota</taxon>
        <taxon>Gammaproteobacteria</taxon>
        <taxon>Pseudomonadales</taxon>
        <taxon>Pseudomonadaceae</taxon>
        <taxon>Pseudomonas</taxon>
    </lineage>
</organism>
<proteinExistence type="predicted"/>
<feature type="region of interest" description="Disordered" evidence="1">
    <location>
        <begin position="1681"/>
        <end position="1723"/>
    </location>
</feature>
<dbReference type="InterPro" id="IPR036116">
    <property type="entry name" value="FN3_sf"/>
</dbReference>
<dbReference type="CDD" id="cd00063">
    <property type="entry name" value="FN3"/>
    <property type="match status" value="1"/>
</dbReference>
<dbReference type="Proteomes" id="UP000077748">
    <property type="component" value="Chromosome"/>
</dbReference>
<feature type="domain" description="Fibronectin type-III" evidence="2">
    <location>
        <begin position="649"/>
        <end position="732"/>
    </location>
</feature>
<dbReference type="Gene3D" id="2.60.40.10">
    <property type="entry name" value="Immunoglobulins"/>
    <property type="match status" value="4"/>
</dbReference>
<feature type="domain" description="Fibronectin type-III" evidence="2">
    <location>
        <begin position="551"/>
        <end position="631"/>
    </location>
</feature>
<dbReference type="SUPFAM" id="SSF49265">
    <property type="entry name" value="Fibronectin type III"/>
    <property type="match status" value="2"/>
</dbReference>
<name>A0A1A9K5G0_9PSED</name>
<evidence type="ECO:0000259" key="2">
    <source>
        <dbReference type="SMART" id="SM00060"/>
    </source>
</evidence>